<dbReference type="EMBL" id="CAJVPZ010058039">
    <property type="protein sequence ID" value="CAG8787547.1"/>
    <property type="molecule type" value="Genomic_DNA"/>
</dbReference>
<comment type="caution">
    <text evidence="1">The sequence shown here is derived from an EMBL/GenBank/DDBJ whole genome shotgun (WGS) entry which is preliminary data.</text>
</comment>
<proteinExistence type="predicted"/>
<organism evidence="1 2">
    <name type="scientific">Racocetra fulgida</name>
    <dbReference type="NCBI Taxonomy" id="60492"/>
    <lineage>
        <taxon>Eukaryota</taxon>
        <taxon>Fungi</taxon>
        <taxon>Fungi incertae sedis</taxon>
        <taxon>Mucoromycota</taxon>
        <taxon>Glomeromycotina</taxon>
        <taxon>Glomeromycetes</taxon>
        <taxon>Diversisporales</taxon>
        <taxon>Gigasporaceae</taxon>
        <taxon>Racocetra</taxon>
    </lineage>
</organism>
<sequence length="46" mass="5610">FETIRLLKTHHHQVQGVQYLISFQIFKKSYLDLMIMLERHIPDLDL</sequence>
<accession>A0A9N9JNM5</accession>
<keyword evidence="2" id="KW-1185">Reference proteome</keyword>
<reference evidence="1" key="1">
    <citation type="submission" date="2021-06" db="EMBL/GenBank/DDBJ databases">
        <authorList>
            <person name="Kallberg Y."/>
            <person name="Tangrot J."/>
            <person name="Rosling A."/>
        </authorList>
    </citation>
    <scope>NUCLEOTIDE SEQUENCE</scope>
    <source>
        <strain evidence="1">IN212</strain>
    </source>
</reference>
<dbReference type="AlphaFoldDB" id="A0A9N9JNM5"/>
<dbReference type="Proteomes" id="UP000789396">
    <property type="component" value="Unassembled WGS sequence"/>
</dbReference>
<name>A0A9N9JNM5_9GLOM</name>
<feature type="non-terminal residue" evidence="1">
    <location>
        <position position="46"/>
    </location>
</feature>
<evidence type="ECO:0000313" key="2">
    <source>
        <dbReference type="Proteomes" id="UP000789396"/>
    </source>
</evidence>
<evidence type="ECO:0000313" key="1">
    <source>
        <dbReference type="EMBL" id="CAG8787547.1"/>
    </source>
</evidence>
<gene>
    <name evidence="1" type="ORF">RFULGI_LOCUS16400</name>
</gene>
<feature type="non-terminal residue" evidence="1">
    <location>
        <position position="1"/>
    </location>
</feature>
<protein>
    <submittedName>
        <fullName evidence="1">8089_t:CDS:1</fullName>
    </submittedName>
</protein>